<dbReference type="PROSITE" id="PS00165">
    <property type="entry name" value="DEHYDRATASE_SER_THR"/>
    <property type="match status" value="1"/>
</dbReference>
<dbReference type="OrthoDB" id="9763107at2"/>
<organism evidence="15 16">
    <name type="scientific">Chloroherpeton thalassium (strain ATCC 35110 / GB-78)</name>
    <dbReference type="NCBI Taxonomy" id="517418"/>
    <lineage>
        <taxon>Bacteria</taxon>
        <taxon>Pseudomonadati</taxon>
        <taxon>Chlorobiota</taxon>
        <taxon>Chlorobiia</taxon>
        <taxon>Chlorobiales</taxon>
        <taxon>Chloroherpetonaceae</taxon>
        <taxon>Chloroherpeton</taxon>
    </lineage>
</organism>
<protein>
    <recommendedName>
        <fullName evidence="5 11">Threonine synthase</fullName>
        <ecNumber evidence="4 11">4.2.3.1</ecNumber>
    </recommendedName>
</protein>
<evidence type="ECO:0000256" key="3">
    <source>
        <dbReference type="ARBA" id="ARBA00005517"/>
    </source>
</evidence>
<evidence type="ECO:0000259" key="14">
    <source>
        <dbReference type="Pfam" id="PF14821"/>
    </source>
</evidence>
<dbReference type="STRING" id="517418.Ctha_0869"/>
<dbReference type="Proteomes" id="UP000001208">
    <property type="component" value="Chromosome"/>
</dbReference>
<evidence type="ECO:0000256" key="9">
    <source>
        <dbReference type="ARBA" id="ARBA00023239"/>
    </source>
</evidence>
<gene>
    <name evidence="15" type="ordered locus">Ctha_0869</name>
</gene>
<evidence type="ECO:0000256" key="10">
    <source>
        <dbReference type="ARBA" id="ARBA00049144"/>
    </source>
</evidence>
<dbReference type="InterPro" id="IPR036052">
    <property type="entry name" value="TrpB-like_PALP_sf"/>
</dbReference>
<evidence type="ECO:0000256" key="12">
    <source>
        <dbReference type="PIRSR" id="PIRSR604450-51"/>
    </source>
</evidence>
<name>B3QWX3_CHLT3</name>
<evidence type="ECO:0000313" key="16">
    <source>
        <dbReference type="Proteomes" id="UP000001208"/>
    </source>
</evidence>
<dbReference type="InterPro" id="IPR004450">
    <property type="entry name" value="Thr_synthase-like"/>
</dbReference>
<dbReference type="PANTHER" id="PTHR42690">
    <property type="entry name" value="THREONINE SYNTHASE FAMILY MEMBER"/>
    <property type="match status" value="1"/>
</dbReference>
<evidence type="ECO:0000256" key="7">
    <source>
        <dbReference type="ARBA" id="ARBA00022697"/>
    </source>
</evidence>
<dbReference type="NCBIfam" id="TIGR00260">
    <property type="entry name" value="thrC"/>
    <property type="match status" value="1"/>
</dbReference>
<keyword evidence="16" id="KW-1185">Reference proteome</keyword>
<dbReference type="RefSeq" id="WP_012499421.1">
    <property type="nucleotide sequence ID" value="NC_011026.1"/>
</dbReference>
<dbReference type="GO" id="GO:0009088">
    <property type="term" value="P:threonine biosynthetic process"/>
    <property type="evidence" value="ECO:0007669"/>
    <property type="project" value="UniProtKB-UniRule"/>
</dbReference>
<dbReference type="AlphaFoldDB" id="B3QWX3"/>
<keyword evidence="8 12" id="KW-0663">Pyridoxal phosphate</keyword>
<proteinExistence type="inferred from homology"/>
<dbReference type="Gene3D" id="3.90.1380.10">
    <property type="entry name" value="Threonine synthase, N-terminal domain"/>
    <property type="match status" value="1"/>
</dbReference>
<dbReference type="HOGENOM" id="CLU_015170_0_0_10"/>
<dbReference type="eggNOG" id="COG0498">
    <property type="taxonomic scope" value="Bacteria"/>
</dbReference>
<dbReference type="KEGG" id="cts:Ctha_0869"/>
<dbReference type="EMBL" id="CP001100">
    <property type="protein sequence ID" value="ACF13337.1"/>
    <property type="molecule type" value="Genomic_DNA"/>
</dbReference>
<keyword evidence="7" id="KW-0791">Threonine biosynthesis</keyword>
<feature type="domain" description="Tryptophan synthase beta chain-like PALP" evidence="13">
    <location>
        <begin position="85"/>
        <end position="383"/>
    </location>
</feature>
<evidence type="ECO:0000313" key="15">
    <source>
        <dbReference type="EMBL" id="ACF13337.1"/>
    </source>
</evidence>
<sequence>MKYYSTSRISPATSMKTAVLQGLAPDRGLYMPEWIPCFSSGKLDELKDASFSELAFEIAKPFLGNELDESRLQEITEQSFTFKVPLVRLNNQTYILELFEGPTLAFKDFGARFMARLTGAFAEEDNKLITVLVATSGDTGSAVAYGFKGVPNTRVVILYPSGKVSRLQEQQLTTAGGNVTALEVSGDFDACQKLVKEAFADAELRSSLTLTSANSINIARLLPQSFYYAYASLQLKKKNPDAEIVFTVPSGNFGNLTAGIFAKKMGFPIKRFIAASNKNDSVPRYLETGSYEPHATIETLSTAMDVGNPSNFARMLDIYDSSVRAMSDEITGYSVSDAETRETMRVIYDEMGYLLDPHTAVGVTALGKERAKNQSEKEISVVLSTAHPAKFVETVRETLEFDMQIPERLANVLNLTKQSTPIANDFQALKSLLLSLPC</sequence>
<dbReference type="SUPFAM" id="SSF53686">
    <property type="entry name" value="Tryptophan synthase beta subunit-like PLP-dependent enzymes"/>
    <property type="match status" value="1"/>
</dbReference>
<comment type="similarity">
    <text evidence="3">Belongs to the threonine synthase family.</text>
</comment>
<feature type="modified residue" description="N6-(pyridoxal phosphate)lysine" evidence="12">
    <location>
        <position position="107"/>
    </location>
</feature>
<dbReference type="InterPro" id="IPR051166">
    <property type="entry name" value="Threonine_Synthase"/>
</dbReference>
<dbReference type="Gene3D" id="3.40.50.1100">
    <property type="match status" value="2"/>
</dbReference>
<dbReference type="InterPro" id="IPR029144">
    <property type="entry name" value="Thr_synth_N"/>
</dbReference>
<dbReference type="FunFam" id="3.40.50.1100:FF:000022">
    <property type="entry name" value="Threonine synthase"/>
    <property type="match status" value="1"/>
</dbReference>
<dbReference type="GO" id="GO:0004795">
    <property type="term" value="F:threonine synthase activity"/>
    <property type="evidence" value="ECO:0007669"/>
    <property type="project" value="UniProtKB-UniRule"/>
</dbReference>
<comment type="pathway">
    <text evidence="2">Amino-acid biosynthesis; L-threonine biosynthesis; L-threonine from L-aspartate: step 5/5.</text>
</comment>
<comment type="catalytic activity">
    <reaction evidence="10">
        <text>O-phospho-L-homoserine + H2O = L-threonine + phosphate</text>
        <dbReference type="Rhea" id="RHEA:10840"/>
        <dbReference type="ChEBI" id="CHEBI:15377"/>
        <dbReference type="ChEBI" id="CHEBI:43474"/>
        <dbReference type="ChEBI" id="CHEBI:57590"/>
        <dbReference type="ChEBI" id="CHEBI:57926"/>
        <dbReference type="EC" id="4.2.3.1"/>
    </reaction>
</comment>
<evidence type="ECO:0000256" key="8">
    <source>
        <dbReference type="ARBA" id="ARBA00022898"/>
    </source>
</evidence>
<dbReference type="EC" id="4.2.3.1" evidence="4 11"/>
<dbReference type="InterPro" id="IPR001926">
    <property type="entry name" value="TrpB-like_PALP"/>
</dbReference>
<dbReference type="InterPro" id="IPR037158">
    <property type="entry name" value="Thr_synth_N_sf"/>
</dbReference>
<evidence type="ECO:0000256" key="11">
    <source>
        <dbReference type="NCBIfam" id="TIGR00260"/>
    </source>
</evidence>
<evidence type="ECO:0000256" key="6">
    <source>
        <dbReference type="ARBA" id="ARBA00022605"/>
    </source>
</evidence>
<dbReference type="Pfam" id="PF00291">
    <property type="entry name" value="PALP"/>
    <property type="match status" value="1"/>
</dbReference>
<dbReference type="CDD" id="cd01560">
    <property type="entry name" value="Thr-synth_2"/>
    <property type="match status" value="1"/>
</dbReference>
<evidence type="ECO:0000256" key="1">
    <source>
        <dbReference type="ARBA" id="ARBA00001933"/>
    </source>
</evidence>
<accession>B3QWX3</accession>
<dbReference type="GO" id="GO:0030170">
    <property type="term" value="F:pyridoxal phosphate binding"/>
    <property type="evidence" value="ECO:0007669"/>
    <property type="project" value="InterPro"/>
</dbReference>
<dbReference type="Pfam" id="PF14821">
    <property type="entry name" value="Thr_synth_N"/>
    <property type="match status" value="1"/>
</dbReference>
<evidence type="ECO:0000256" key="2">
    <source>
        <dbReference type="ARBA" id="ARBA00004979"/>
    </source>
</evidence>
<keyword evidence="6" id="KW-0028">Amino-acid biosynthesis</keyword>
<evidence type="ECO:0000256" key="4">
    <source>
        <dbReference type="ARBA" id="ARBA00013028"/>
    </source>
</evidence>
<evidence type="ECO:0000259" key="13">
    <source>
        <dbReference type="Pfam" id="PF00291"/>
    </source>
</evidence>
<evidence type="ECO:0000256" key="5">
    <source>
        <dbReference type="ARBA" id="ARBA00018679"/>
    </source>
</evidence>
<feature type="domain" description="Threonine synthase N-terminal" evidence="14">
    <location>
        <begin position="2"/>
        <end position="80"/>
    </location>
</feature>
<comment type="cofactor">
    <cofactor evidence="1 12">
        <name>pyridoxal 5'-phosphate</name>
        <dbReference type="ChEBI" id="CHEBI:597326"/>
    </cofactor>
</comment>
<keyword evidence="9 15" id="KW-0456">Lyase</keyword>
<dbReference type="UniPathway" id="UPA00050">
    <property type="reaction ID" value="UER00065"/>
</dbReference>
<reference evidence="15 16" key="1">
    <citation type="submission" date="2008-06" db="EMBL/GenBank/DDBJ databases">
        <title>Complete sequence of Chloroherpeton thalassium ATCC 35110.</title>
        <authorList>
            <consortium name="US DOE Joint Genome Institute"/>
            <person name="Lucas S."/>
            <person name="Copeland A."/>
            <person name="Lapidus A."/>
            <person name="Glavina del Rio T."/>
            <person name="Dalin E."/>
            <person name="Tice H."/>
            <person name="Bruce D."/>
            <person name="Goodwin L."/>
            <person name="Pitluck S."/>
            <person name="Schmutz J."/>
            <person name="Larimer F."/>
            <person name="Land M."/>
            <person name="Hauser L."/>
            <person name="Kyrpides N."/>
            <person name="Mikhailova N."/>
            <person name="Liu Z."/>
            <person name="Li T."/>
            <person name="Zhao F."/>
            <person name="Overmann J."/>
            <person name="Bryant D.A."/>
            <person name="Richardson P."/>
        </authorList>
    </citation>
    <scope>NUCLEOTIDE SEQUENCE [LARGE SCALE GENOMIC DNA]</scope>
    <source>
        <strain evidence="16">ATCC 35110 / GB-78</strain>
    </source>
</reference>
<dbReference type="InterPro" id="IPR000634">
    <property type="entry name" value="Ser/Thr_deHydtase_PyrdxlP-BS"/>
</dbReference>
<dbReference type="PANTHER" id="PTHR42690:SF1">
    <property type="entry name" value="THREONINE SYNTHASE-LIKE 2"/>
    <property type="match status" value="1"/>
</dbReference>